<proteinExistence type="inferred from homology"/>
<evidence type="ECO:0000256" key="4">
    <source>
        <dbReference type="ARBA" id="ARBA00023015"/>
    </source>
</evidence>
<evidence type="ECO:0000256" key="6">
    <source>
        <dbReference type="ARBA" id="ARBA00023163"/>
    </source>
</evidence>
<dbReference type="InterPro" id="IPR007159">
    <property type="entry name" value="SpoVT-AbrB_dom"/>
</dbReference>
<dbReference type="SUPFAM" id="SSF89447">
    <property type="entry name" value="AbrB/MazE/MraZ-like"/>
    <property type="match status" value="1"/>
</dbReference>
<comment type="subunit">
    <text evidence="7">Forms oligomers.</text>
</comment>
<dbReference type="RefSeq" id="WP_040220313.1">
    <property type="nucleotide sequence ID" value="NZ_JABBCP010000002.1"/>
</dbReference>
<dbReference type="PROSITE" id="PS51740">
    <property type="entry name" value="SPOVT_ABRB"/>
    <property type="match status" value="2"/>
</dbReference>
<dbReference type="GO" id="GO:2000143">
    <property type="term" value="P:negative regulation of DNA-templated transcription initiation"/>
    <property type="evidence" value="ECO:0007669"/>
    <property type="project" value="TreeGrafter"/>
</dbReference>
<keyword evidence="5 7" id="KW-0238">DNA-binding</keyword>
<dbReference type="GO" id="GO:0009295">
    <property type="term" value="C:nucleoid"/>
    <property type="evidence" value="ECO:0007669"/>
    <property type="project" value="UniProtKB-SubCell"/>
</dbReference>
<dbReference type="PANTHER" id="PTHR34701:SF1">
    <property type="entry name" value="TRANSCRIPTIONAL REGULATOR MRAZ"/>
    <property type="match status" value="1"/>
</dbReference>
<keyword evidence="2 7" id="KW-0963">Cytoplasm</keyword>
<comment type="similarity">
    <text evidence="7">Belongs to the MraZ family.</text>
</comment>
<gene>
    <name evidence="7" type="primary">mraZ</name>
    <name evidence="9" type="ORF">HF320_05670</name>
</gene>
<comment type="caution">
    <text evidence="9">The sequence shown here is derived from an EMBL/GenBank/DDBJ whole genome shotgun (WGS) entry which is preliminary data.</text>
</comment>
<dbReference type="Proteomes" id="UP000546970">
    <property type="component" value="Unassembled WGS sequence"/>
</dbReference>
<evidence type="ECO:0000313" key="10">
    <source>
        <dbReference type="Proteomes" id="UP000546970"/>
    </source>
</evidence>
<dbReference type="InterPro" id="IPR038619">
    <property type="entry name" value="MraZ_sf"/>
</dbReference>
<dbReference type="InterPro" id="IPR035644">
    <property type="entry name" value="MraZ_C"/>
</dbReference>
<dbReference type="InterPro" id="IPR035642">
    <property type="entry name" value="MraZ_N"/>
</dbReference>
<protein>
    <recommendedName>
        <fullName evidence="1 7">Transcriptional regulator MraZ</fullName>
    </recommendedName>
</protein>
<dbReference type="InterPro" id="IPR003444">
    <property type="entry name" value="MraZ"/>
</dbReference>
<organism evidence="9 10">
    <name type="scientific">Collinsella acetigenes</name>
    <dbReference type="NCBI Taxonomy" id="2713419"/>
    <lineage>
        <taxon>Bacteria</taxon>
        <taxon>Bacillati</taxon>
        <taxon>Actinomycetota</taxon>
        <taxon>Coriobacteriia</taxon>
        <taxon>Coriobacteriales</taxon>
        <taxon>Coriobacteriaceae</taxon>
        <taxon>Collinsella</taxon>
    </lineage>
</organism>
<dbReference type="CDD" id="cd16321">
    <property type="entry name" value="MraZ_C"/>
    <property type="match status" value="1"/>
</dbReference>
<feature type="domain" description="SpoVT-AbrB" evidence="8">
    <location>
        <begin position="6"/>
        <end position="59"/>
    </location>
</feature>
<evidence type="ECO:0000259" key="8">
    <source>
        <dbReference type="PROSITE" id="PS51740"/>
    </source>
</evidence>
<evidence type="ECO:0000313" key="9">
    <source>
        <dbReference type="EMBL" id="NMF55812.1"/>
    </source>
</evidence>
<keyword evidence="3" id="KW-0677">Repeat</keyword>
<keyword evidence="6 7" id="KW-0804">Transcription</keyword>
<dbReference type="GO" id="GO:0003700">
    <property type="term" value="F:DNA-binding transcription factor activity"/>
    <property type="evidence" value="ECO:0007669"/>
    <property type="project" value="UniProtKB-UniRule"/>
</dbReference>
<dbReference type="GO" id="GO:0005737">
    <property type="term" value="C:cytoplasm"/>
    <property type="evidence" value="ECO:0007669"/>
    <property type="project" value="UniProtKB-UniRule"/>
</dbReference>
<sequence>MYLSGTYERNLDAKGRLSLPPAFRKQLSESVRVLPAPEKEVDALYVFTEDTFKAWLDAVFERDGGYDPTRKDHRAVRSGLNGAATTLEIDSAARISLPEADRNRVNLDREVTIAGDGDRLTIWNRQAYAEHQADVDDALANFFDR</sequence>
<dbReference type="HAMAP" id="MF_01008">
    <property type="entry name" value="MraZ"/>
    <property type="match status" value="1"/>
</dbReference>
<evidence type="ECO:0000256" key="2">
    <source>
        <dbReference type="ARBA" id="ARBA00022490"/>
    </source>
</evidence>
<dbReference type="Pfam" id="PF02381">
    <property type="entry name" value="MraZ"/>
    <property type="match status" value="2"/>
</dbReference>
<dbReference type="AlphaFoldDB" id="A0A7X9UCR8"/>
<keyword evidence="10" id="KW-1185">Reference proteome</keyword>
<dbReference type="GO" id="GO:0000976">
    <property type="term" value="F:transcription cis-regulatory region binding"/>
    <property type="evidence" value="ECO:0007669"/>
    <property type="project" value="TreeGrafter"/>
</dbReference>
<dbReference type="EMBL" id="JABBCP010000002">
    <property type="protein sequence ID" value="NMF55812.1"/>
    <property type="molecule type" value="Genomic_DNA"/>
</dbReference>
<comment type="subcellular location">
    <subcellularLocation>
        <location evidence="7">Cytoplasm</location>
        <location evidence="7">Nucleoid</location>
    </subcellularLocation>
</comment>
<dbReference type="CDD" id="cd16320">
    <property type="entry name" value="MraZ_N"/>
    <property type="match status" value="1"/>
</dbReference>
<feature type="domain" description="SpoVT-AbrB" evidence="8">
    <location>
        <begin position="84"/>
        <end position="127"/>
    </location>
</feature>
<evidence type="ECO:0000256" key="1">
    <source>
        <dbReference type="ARBA" id="ARBA00013860"/>
    </source>
</evidence>
<name>A0A7X9UCR8_9ACTN</name>
<dbReference type="InterPro" id="IPR020603">
    <property type="entry name" value="MraZ_dom"/>
</dbReference>
<dbReference type="InterPro" id="IPR037914">
    <property type="entry name" value="SpoVT-AbrB_sf"/>
</dbReference>
<dbReference type="Gene3D" id="3.40.1550.20">
    <property type="entry name" value="Transcriptional regulator MraZ domain"/>
    <property type="match status" value="1"/>
</dbReference>
<keyword evidence="4 7" id="KW-0805">Transcription regulation</keyword>
<dbReference type="PANTHER" id="PTHR34701">
    <property type="entry name" value="TRANSCRIPTIONAL REGULATOR MRAZ"/>
    <property type="match status" value="1"/>
</dbReference>
<accession>A0A7X9UCR8</accession>
<evidence type="ECO:0000256" key="3">
    <source>
        <dbReference type="ARBA" id="ARBA00022737"/>
    </source>
</evidence>
<reference evidence="9 10" key="1">
    <citation type="submission" date="2020-04" db="EMBL/GenBank/DDBJ databases">
        <title>Collinsella sp. KGMB02528 nov., an anaerobic actinobacterium isolated from human feces.</title>
        <authorList>
            <person name="Han K.-I."/>
            <person name="Eom M.K."/>
            <person name="Kim J.-S."/>
            <person name="Lee K.C."/>
            <person name="Suh M.K."/>
            <person name="Park S.-H."/>
            <person name="Lee J.H."/>
            <person name="Kang S.W."/>
            <person name="Park J.-E."/>
            <person name="Oh B.S."/>
            <person name="Yu S.Y."/>
            <person name="Choi S.-H."/>
            <person name="Lee D.H."/>
            <person name="Yoon H."/>
            <person name="Kim B.-Y."/>
            <person name="Lee J.H."/>
            <person name="Lee J.-S."/>
        </authorList>
    </citation>
    <scope>NUCLEOTIDE SEQUENCE [LARGE SCALE GENOMIC DNA]</scope>
    <source>
        <strain evidence="9 10">KGMB02528</strain>
    </source>
</reference>
<evidence type="ECO:0000256" key="7">
    <source>
        <dbReference type="HAMAP-Rule" id="MF_01008"/>
    </source>
</evidence>
<evidence type="ECO:0000256" key="5">
    <source>
        <dbReference type="ARBA" id="ARBA00023125"/>
    </source>
</evidence>